<dbReference type="RefSeq" id="WP_212522276.1">
    <property type="nucleotide sequence ID" value="NZ_JAGSOH010000191.1"/>
</dbReference>
<evidence type="ECO:0000256" key="1">
    <source>
        <dbReference type="SAM" id="MobiDB-lite"/>
    </source>
</evidence>
<reference evidence="2" key="1">
    <citation type="submission" date="2021-04" db="EMBL/GenBank/DDBJ databases">
        <title>Genome based classification of Actinospica acidithermotolerans sp. nov., an actinobacterium isolated from an Indonesian hot spring.</title>
        <authorList>
            <person name="Kusuma A.B."/>
            <person name="Putra K.E."/>
            <person name="Nafisah S."/>
            <person name="Loh J."/>
            <person name="Nouioui I."/>
            <person name="Goodfellow M."/>
        </authorList>
    </citation>
    <scope>NUCLEOTIDE SEQUENCE</scope>
    <source>
        <strain evidence="2">MGRD01-02</strain>
    </source>
</reference>
<accession>A0A941IMJ7</accession>
<keyword evidence="3" id="KW-1185">Reference proteome</keyword>
<gene>
    <name evidence="2" type="ORF">KDK95_32955</name>
</gene>
<feature type="region of interest" description="Disordered" evidence="1">
    <location>
        <begin position="107"/>
        <end position="139"/>
    </location>
</feature>
<sequence length="139" mass="15176">MPLFEPTPYEVLGVARDADADVVDEALERALAEGRYTPEQVRAAAGVLRDPARRLELDVQFLLPPEPVAAAQELLEPHLGRPLPFPEPLAWSARDLAGLYRRELEGGFAPMPPPPAGFPGVPERFGPDQGVLPPFEPPR</sequence>
<evidence type="ECO:0000313" key="2">
    <source>
        <dbReference type="EMBL" id="MBR7831162.1"/>
    </source>
</evidence>
<dbReference type="AlphaFoldDB" id="A0A941IMJ7"/>
<name>A0A941IMJ7_9ACTN</name>
<organism evidence="2 3">
    <name type="scientific">Actinospica acidithermotolerans</name>
    <dbReference type="NCBI Taxonomy" id="2828514"/>
    <lineage>
        <taxon>Bacteria</taxon>
        <taxon>Bacillati</taxon>
        <taxon>Actinomycetota</taxon>
        <taxon>Actinomycetes</taxon>
        <taxon>Catenulisporales</taxon>
        <taxon>Actinospicaceae</taxon>
        <taxon>Actinospica</taxon>
    </lineage>
</organism>
<evidence type="ECO:0000313" key="3">
    <source>
        <dbReference type="Proteomes" id="UP000676325"/>
    </source>
</evidence>
<proteinExistence type="predicted"/>
<dbReference type="Proteomes" id="UP000676325">
    <property type="component" value="Unassembled WGS sequence"/>
</dbReference>
<dbReference type="EMBL" id="JAGSOH010000191">
    <property type="protein sequence ID" value="MBR7831162.1"/>
    <property type="molecule type" value="Genomic_DNA"/>
</dbReference>
<protein>
    <submittedName>
        <fullName evidence="2">Uncharacterized protein</fullName>
    </submittedName>
</protein>
<comment type="caution">
    <text evidence="2">The sequence shown here is derived from an EMBL/GenBank/DDBJ whole genome shotgun (WGS) entry which is preliminary data.</text>
</comment>